<organism evidence="22 23">
    <name type="scientific">Leptonychotes weddellii</name>
    <name type="common">Weddell seal</name>
    <name type="synonym">Otaria weddellii</name>
    <dbReference type="NCBI Taxonomy" id="9713"/>
    <lineage>
        <taxon>Eukaryota</taxon>
        <taxon>Metazoa</taxon>
        <taxon>Chordata</taxon>
        <taxon>Craniata</taxon>
        <taxon>Vertebrata</taxon>
        <taxon>Euteleostomi</taxon>
        <taxon>Mammalia</taxon>
        <taxon>Eutheria</taxon>
        <taxon>Laurasiatheria</taxon>
        <taxon>Carnivora</taxon>
        <taxon>Caniformia</taxon>
        <taxon>Pinnipedia</taxon>
        <taxon>Phocidae</taxon>
        <taxon>Monachinae</taxon>
        <taxon>Lobodontini</taxon>
        <taxon>Leptonychotes</taxon>
    </lineage>
</organism>
<evidence type="ECO:0000256" key="20">
    <source>
        <dbReference type="ARBA" id="ARBA00080062"/>
    </source>
</evidence>
<dbReference type="GO" id="GO:0032580">
    <property type="term" value="C:Golgi cisterna membrane"/>
    <property type="evidence" value="ECO:0007669"/>
    <property type="project" value="UniProtKB-SubCell"/>
</dbReference>
<dbReference type="FunFam" id="3.90.1480.20:FF:000012">
    <property type="entry name" value="ST6 beta-galactoside alpha-2,6-sialyltransferase 1"/>
    <property type="match status" value="1"/>
</dbReference>
<dbReference type="Pfam" id="PF00777">
    <property type="entry name" value="Glyco_transf_29"/>
    <property type="match status" value="1"/>
</dbReference>
<keyword evidence="13" id="KW-1015">Disulfide bond</keyword>
<evidence type="ECO:0000256" key="1">
    <source>
        <dbReference type="ARBA" id="ARBA00004447"/>
    </source>
</evidence>
<evidence type="ECO:0000256" key="21">
    <source>
        <dbReference type="SAM" id="MobiDB-lite"/>
    </source>
</evidence>
<evidence type="ECO:0000256" key="9">
    <source>
        <dbReference type="ARBA" id="ARBA00022968"/>
    </source>
</evidence>
<keyword evidence="10" id="KW-1133">Transmembrane helix</keyword>
<name>A0A7F8RHV1_LEPWE</name>
<dbReference type="GeneID" id="102744344"/>
<keyword evidence="12" id="KW-0472">Membrane</keyword>
<evidence type="ECO:0000313" key="22">
    <source>
        <dbReference type="Proteomes" id="UP000245341"/>
    </source>
</evidence>
<keyword evidence="22" id="KW-1185">Reference proteome</keyword>
<feature type="region of interest" description="Disordered" evidence="21">
    <location>
        <begin position="56"/>
        <end position="82"/>
    </location>
</feature>
<evidence type="ECO:0000256" key="8">
    <source>
        <dbReference type="ARBA" id="ARBA00022692"/>
    </source>
</evidence>
<dbReference type="GO" id="GO:0005576">
    <property type="term" value="C:extracellular region"/>
    <property type="evidence" value="ECO:0007669"/>
    <property type="project" value="UniProtKB-SubCell"/>
</dbReference>
<evidence type="ECO:0000256" key="16">
    <source>
        <dbReference type="ARBA" id="ARBA00034329"/>
    </source>
</evidence>
<dbReference type="PANTHER" id="PTHR46059">
    <property type="entry name" value="BETA-GALACTOSIDE ALPHA-2,6-SIALYLTRANSFERASE"/>
    <property type="match status" value="1"/>
</dbReference>
<reference evidence="23" key="1">
    <citation type="submission" date="2025-08" db="UniProtKB">
        <authorList>
            <consortium name="RefSeq"/>
        </authorList>
    </citation>
    <scope>IDENTIFICATION</scope>
    <source>
        <tissue evidence="23">Liver</tissue>
    </source>
</reference>
<keyword evidence="7" id="KW-0808">Transferase</keyword>
<evidence type="ECO:0000256" key="17">
    <source>
        <dbReference type="ARBA" id="ARBA00069321"/>
    </source>
</evidence>
<keyword evidence="9" id="KW-0735">Signal-anchor</keyword>
<comment type="catalytic activity">
    <reaction evidence="15">
        <text>a beta-D-galactoside + CMP-N-acetyl-beta-neuraminate = an N-acetyl-alpha-neuraminyl-(2-&gt;6)-beta-D-galactosyl derivative + CMP + H(+)</text>
        <dbReference type="Rhea" id="RHEA:52104"/>
        <dbReference type="ChEBI" id="CHEBI:15378"/>
        <dbReference type="ChEBI" id="CHEBI:28034"/>
        <dbReference type="ChEBI" id="CHEBI:57812"/>
        <dbReference type="ChEBI" id="CHEBI:60377"/>
        <dbReference type="ChEBI" id="CHEBI:136398"/>
        <dbReference type="EC" id="2.4.3.1"/>
    </reaction>
</comment>
<comment type="pathway">
    <text evidence="3">Protein modification; protein glycosylation.</text>
</comment>
<keyword evidence="11" id="KW-0333">Golgi apparatus</keyword>
<evidence type="ECO:0000256" key="7">
    <source>
        <dbReference type="ARBA" id="ARBA00022679"/>
    </source>
</evidence>
<dbReference type="OrthoDB" id="10264956at2759"/>
<feature type="compositionally biased region" description="Polar residues" evidence="21">
    <location>
        <begin position="56"/>
        <end position="72"/>
    </location>
</feature>
<sequence>MIHTNLKKKFSCCVLAFLLFAVICVWKEKKKGSYYDSLKLETKEFQLLRGLEKQAVTSSSTQNSPRGRQALSSPRGPAKAKPQVSFQVWNKDSSSKNLVPRLQKIWRNYLNMNKYKVSYKGPGPGVKFSAEALHCHLRDHVNVSMVEATDFPFNTSEWEGFLPKENIRTKAGPWGRCAVVSSAGSLKSSQLGREIDDHDAVLRFNGAPTASFQQDVGTKTTIRLMNSQVALTEVSSAPRKESSAVPIAARFYREYCMRDNMAENIRVRDAGEHLFTACPSGTHQLGRSCFLHGPLSI</sequence>
<keyword evidence="8" id="KW-0812">Transmembrane</keyword>
<evidence type="ECO:0000256" key="18">
    <source>
        <dbReference type="ARBA" id="ARBA00076526"/>
    </source>
</evidence>
<evidence type="ECO:0000256" key="19">
    <source>
        <dbReference type="ARBA" id="ARBA00076676"/>
    </source>
</evidence>
<dbReference type="EC" id="2.4.3.1" evidence="16"/>
<gene>
    <name evidence="23" type="primary">LOC102744344</name>
</gene>
<comment type="similarity">
    <text evidence="4">Belongs to the glycosyltransferase 29 family.</text>
</comment>
<evidence type="ECO:0000256" key="6">
    <source>
        <dbReference type="ARBA" id="ARBA00022676"/>
    </source>
</evidence>
<evidence type="ECO:0000256" key="12">
    <source>
        <dbReference type="ARBA" id="ARBA00023136"/>
    </source>
</evidence>
<evidence type="ECO:0000256" key="15">
    <source>
        <dbReference type="ARBA" id="ARBA00034249"/>
    </source>
</evidence>
<evidence type="ECO:0000256" key="11">
    <source>
        <dbReference type="ARBA" id="ARBA00023034"/>
    </source>
</evidence>
<dbReference type="GO" id="GO:0097503">
    <property type="term" value="P:sialylation"/>
    <property type="evidence" value="ECO:0007669"/>
    <property type="project" value="TreeGrafter"/>
</dbReference>
<keyword evidence="5" id="KW-0964">Secreted</keyword>
<accession>A0A7F8RHV1</accession>
<proteinExistence type="inferred from homology"/>
<dbReference type="InterPro" id="IPR001675">
    <property type="entry name" value="Glyco_trans_29"/>
</dbReference>
<evidence type="ECO:0000256" key="5">
    <source>
        <dbReference type="ARBA" id="ARBA00022525"/>
    </source>
</evidence>
<dbReference type="PANTHER" id="PTHR46059:SF2">
    <property type="entry name" value="BETA-GALACTOSIDE ALPHA-2,6-SIALYLTRANSFERASE 1"/>
    <property type="match status" value="1"/>
</dbReference>
<dbReference type="InterPro" id="IPR038578">
    <property type="entry name" value="GT29-like_sf"/>
</dbReference>
<keyword evidence="14" id="KW-0325">Glycoprotein</keyword>
<dbReference type="Gene3D" id="3.90.1480.20">
    <property type="entry name" value="Glycosyl transferase family 29"/>
    <property type="match status" value="1"/>
</dbReference>
<dbReference type="KEGG" id="lww:102744344"/>
<evidence type="ECO:0000313" key="23">
    <source>
        <dbReference type="RefSeq" id="XP_030893017.1"/>
    </source>
</evidence>
<evidence type="ECO:0000256" key="4">
    <source>
        <dbReference type="ARBA" id="ARBA00006003"/>
    </source>
</evidence>
<evidence type="ECO:0000256" key="14">
    <source>
        <dbReference type="ARBA" id="ARBA00023180"/>
    </source>
</evidence>
<dbReference type="GO" id="GO:0018279">
    <property type="term" value="P:protein N-linked glycosylation via asparagine"/>
    <property type="evidence" value="ECO:0007669"/>
    <property type="project" value="TreeGrafter"/>
</dbReference>
<dbReference type="AlphaFoldDB" id="A0A7F8RHV1"/>
<dbReference type="Proteomes" id="UP000245341">
    <property type="component" value="Unplaced"/>
</dbReference>
<evidence type="ECO:0000256" key="10">
    <source>
        <dbReference type="ARBA" id="ARBA00022989"/>
    </source>
</evidence>
<evidence type="ECO:0000256" key="2">
    <source>
        <dbReference type="ARBA" id="ARBA00004613"/>
    </source>
</evidence>
<comment type="subcellular location">
    <subcellularLocation>
        <location evidence="1">Golgi apparatus</location>
        <location evidence="1">Golgi stack membrane</location>
        <topology evidence="1">Single-pass type II membrane protein</topology>
    </subcellularLocation>
    <subcellularLocation>
        <location evidence="2">Secreted</location>
    </subcellularLocation>
</comment>
<keyword evidence="6" id="KW-0328">Glycosyltransferase</keyword>
<protein>
    <recommendedName>
        <fullName evidence="17">Beta-galactoside alpha-2,6-sialyltransferase 1</fullName>
        <ecNumber evidence="16">2.4.3.1</ecNumber>
    </recommendedName>
    <alternativeName>
        <fullName evidence="20">CMP-N-acetylneuraminate-beta-galactosamide-alpha-2,6-sialyltransferase 1</fullName>
    </alternativeName>
    <alternativeName>
        <fullName evidence="19">ST6Gal I</fullName>
    </alternativeName>
    <alternativeName>
        <fullName evidence="18">Sialyltransferase 1</fullName>
    </alternativeName>
</protein>
<evidence type="ECO:0000256" key="3">
    <source>
        <dbReference type="ARBA" id="ARBA00004922"/>
    </source>
</evidence>
<evidence type="ECO:0000256" key="13">
    <source>
        <dbReference type="ARBA" id="ARBA00023157"/>
    </source>
</evidence>
<dbReference type="GO" id="GO:0003835">
    <property type="term" value="F:beta-galactoside alpha-2,6-sialyltransferase activity"/>
    <property type="evidence" value="ECO:0007669"/>
    <property type="project" value="UniProtKB-EC"/>
</dbReference>
<dbReference type="RefSeq" id="XP_030893017.1">
    <property type="nucleotide sequence ID" value="XM_031037157.1"/>
</dbReference>